<feature type="domain" description="Xylanolytic transcriptional activator regulatory" evidence="3">
    <location>
        <begin position="119"/>
        <end position="192"/>
    </location>
</feature>
<accession>A0ABP0CQ06</accession>
<dbReference type="PANTHER" id="PTHR31001">
    <property type="entry name" value="UNCHARACTERIZED TRANSCRIPTIONAL REGULATORY PROTEIN"/>
    <property type="match status" value="1"/>
</dbReference>
<dbReference type="InterPro" id="IPR050613">
    <property type="entry name" value="Sec_Metabolite_Reg"/>
</dbReference>
<evidence type="ECO:0000256" key="1">
    <source>
        <dbReference type="ARBA" id="ARBA00004123"/>
    </source>
</evidence>
<gene>
    <name evidence="4" type="ORF">SBRCBS47491_008867</name>
</gene>
<dbReference type="EMBL" id="CAWUHC010000125">
    <property type="protein sequence ID" value="CAK7234202.1"/>
    <property type="molecule type" value="Genomic_DNA"/>
</dbReference>
<keyword evidence="2" id="KW-0539">Nucleus</keyword>
<proteinExistence type="predicted"/>
<organism evidence="4 5">
    <name type="scientific">Sporothrix bragantina</name>
    <dbReference type="NCBI Taxonomy" id="671064"/>
    <lineage>
        <taxon>Eukaryota</taxon>
        <taxon>Fungi</taxon>
        <taxon>Dikarya</taxon>
        <taxon>Ascomycota</taxon>
        <taxon>Pezizomycotina</taxon>
        <taxon>Sordariomycetes</taxon>
        <taxon>Sordariomycetidae</taxon>
        <taxon>Ophiostomatales</taxon>
        <taxon>Ophiostomataceae</taxon>
        <taxon>Sporothrix</taxon>
    </lineage>
</organism>
<comment type="subcellular location">
    <subcellularLocation>
        <location evidence="1">Nucleus</location>
    </subcellularLocation>
</comment>
<dbReference type="SMART" id="SM00906">
    <property type="entry name" value="Fungal_trans"/>
    <property type="match status" value="1"/>
</dbReference>
<name>A0ABP0CQ06_9PEZI</name>
<protein>
    <recommendedName>
        <fullName evidence="3">Xylanolytic transcriptional activator regulatory domain-containing protein</fullName>
    </recommendedName>
</protein>
<evidence type="ECO:0000313" key="5">
    <source>
        <dbReference type="Proteomes" id="UP001642406"/>
    </source>
</evidence>
<evidence type="ECO:0000256" key="2">
    <source>
        <dbReference type="ARBA" id="ARBA00023242"/>
    </source>
</evidence>
<dbReference type="Proteomes" id="UP001642406">
    <property type="component" value="Unassembled WGS sequence"/>
</dbReference>
<evidence type="ECO:0000259" key="3">
    <source>
        <dbReference type="SMART" id="SM00906"/>
    </source>
</evidence>
<evidence type="ECO:0000313" key="4">
    <source>
        <dbReference type="EMBL" id="CAK7234202.1"/>
    </source>
</evidence>
<reference evidence="4 5" key="1">
    <citation type="submission" date="2024-01" db="EMBL/GenBank/DDBJ databases">
        <authorList>
            <person name="Allen C."/>
            <person name="Tagirdzhanova G."/>
        </authorList>
    </citation>
    <scope>NUCLEOTIDE SEQUENCE [LARGE SCALE GENOMIC DNA]</scope>
</reference>
<dbReference type="InterPro" id="IPR007219">
    <property type="entry name" value="XnlR_reg_dom"/>
</dbReference>
<comment type="caution">
    <text evidence="4">The sequence shown here is derived from an EMBL/GenBank/DDBJ whole genome shotgun (WGS) entry which is preliminary data.</text>
</comment>
<dbReference type="PANTHER" id="PTHR31001:SF85">
    <property type="entry name" value="ZN(II)2CYS6 TRANSCRIPTION FACTOR (EUROFUNG)"/>
    <property type="match status" value="1"/>
</dbReference>
<keyword evidence="5" id="KW-1185">Reference proteome</keyword>
<sequence length="423" mass="48014">MVRKMWQIYCNSINPLTKLLHVPTVQKMVDSAVSDTASLSRASEALLFAIYAAAVMSLQEDICHDTLGEQRSVLLPQYLATTEAALARAGVLGTSDMVVLQAFLVYLLAVRDRYTPRAVWTLTGVAMRIAKSMGLDRDGQSSGLSPFDIEMRRRLWWQLRMHDFRTAELCGRPKFEGLVEMDSPVLSNMSSFPTQWPANVNDADLSPDMPGPPFPPLGEASTATDAIFVAVKCELLRFTAQRLAKMQRSRDQNESPWTLYSSLAEDGNLQTLENHLETRYLRYCDPSRPLHLMATLMVRCALNILRFMARHPRRPLPETSDDDRRTTFNLCLAILDQQNLLQSNPHLRTFAWHAPFFQQWHALLHVLDTLRADPSMGQATRAWDLLGKTYANNAEMQTPRKTVHIVVVGLDWEQWDTWLGTVQ</sequence>
<dbReference type="Pfam" id="PF04082">
    <property type="entry name" value="Fungal_trans"/>
    <property type="match status" value="1"/>
</dbReference>
<dbReference type="CDD" id="cd12148">
    <property type="entry name" value="fungal_TF_MHR"/>
    <property type="match status" value="1"/>
</dbReference>